<dbReference type="Pfam" id="PF13540">
    <property type="entry name" value="RCC1_2"/>
    <property type="match status" value="1"/>
</dbReference>
<dbReference type="STRING" id="1035195.HMPREF9997_01561"/>
<dbReference type="PANTHER" id="PTHR45982:SF1">
    <property type="entry name" value="REGULATOR OF CHROMOSOME CONDENSATION"/>
    <property type="match status" value="1"/>
</dbReference>
<dbReference type="InterPro" id="IPR051553">
    <property type="entry name" value="Ran_GTPase-activating"/>
</dbReference>
<sequence length="405" mass="43440">MKGRDMRIIAIKIARLLAALFVIGGFSATIPIAAAAPKEQTEITESVPPTAPVHEAPVKVVGDIPSQRITMGHEHTCVIDDHNDVWCWGSNSFGKLGRGYASDEVFPQKQAIQGLKATSIFAKSNGKTCATDTGGSVVCWGIQATDKYAAGATDKINAPVQKHAGLPEDKKFKRAVGGCFIDSDDMLWCENKQGIGQRMGDIKVHSGGGSSSEGCAVSLDHSLYCWEEKSTSRIPLEEPSKTPKKIEGMTAALISSGTSDNMCVVETDGTPHCWGRDMFNELGHDAKTRNKIDLSKLKVTSISSGFHNTCVVDNRQVPWCWGGTFGGIVDENKPLRGLGVPANYKNLEVFDAVAVATQDYRTCFVDTQGAFWCWGRNKDGTLGNGTTTDSAVPVKVEGLTVALTP</sequence>
<evidence type="ECO:0008006" key="3">
    <source>
        <dbReference type="Google" id="ProtNLM"/>
    </source>
</evidence>
<gene>
    <name evidence="1" type="ORF">HMPREF9997_01561</name>
</gene>
<dbReference type="PATRIC" id="fig|1035195.3.peg.1408"/>
<dbReference type="Gene3D" id="2.130.10.30">
    <property type="entry name" value="Regulator of chromosome condensation 1/beta-lactamase-inhibitor protein II"/>
    <property type="match status" value="3"/>
</dbReference>
<protein>
    <recommendedName>
        <fullName evidence="3">Regulator of chromosome condensation</fullName>
    </recommendedName>
</protein>
<dbReference type="EMBL" id="AMEM01000018">
    <property type="protein sequence ID" value="EKX90346.1"/>
    <property type="molecule type" value="Genomic_DNA"/>
</dbReference>
<dbReference type="OrthoDB" id="9796385at2"/>
<dbReference type="eggNOG" id="COG5184">
    <property type="taxonomic scope" value="Bacteria"/>
</dbReference>
<evidence type="ECO:0000313" key="2">
    <source>
        <dbReference type="Proteomes" id="UP000010445"/>
    </source>
</evidence>
<comment type="caution">
    <text evidence="1">The sequence shown here is derived from an EMBL/GenBank/DDBJ whole genome shotgun (WGS) entry which is preliminary data.</text>
</comment>
<accession>L1MHG2</accession>
<name>L1MHG2_9CORY</name>
<dbReference type="PROSITE" id="PS50012">
    <property type="entry name" value="RCC1_3"/>
    <property type="match status" value="1"/>
</dbReference>
<evidence type="ECO:0000313" key="1">
    <source>
        <dbReference type="EMBL" id="EKX90346.1"/>
    </source>
</evidence>
<dbReference type="InterPro" id="IPR000408">
    <property type="entry name" value="Reg_chr_condens"/>
</dbReference>
<dbReference type="Proteomes" id="UP000010445">
    <property type="component" value="Unassembled WGS sequence"/>
</dbReference>
<reference evidence="1 2" key="1">
    <citation type="submission" date="2012-05" db="EMBL/GenBank/DDBJ databases">
        <authorList>
            <person name="Weinstock G."/>
            <person name="Sodergren E."/>
            <person name="Lobos E.A."/>
            <person name="Fulton L."/>
            <person name="Fulton R."/>
            <person name="Courtney L."/>
            <person name="Fronick C."/>
            <person name="O'Laughlin M."/>
            <person name="Godfrey J."/>
            <person name="Wilson R.M."/>
            <person name="Miner T."/>
            <person name="Farmer C."/>
            <person name="Delehaunty K."/>
            <person name="Cordes M."/>
            <person name="Minx P."/>
            <person name="Tomlinson C."/>
            <person name="Chen J."/>
            <person name="Wollam A."/>
            <person name="Pepin K.H."/>
            <person name="Bhonagiri V."/>
            <person name="Zhang X."/>
            <person name="Suruliraj S."/>
            <person name="Warren W."/>
            <person name="Mitreva M."/>
            <person name="Mardis E.R."/>
            <person name="Wilson R.K."/>
        </authorList>
    </citation>
    <scope>NUCLEOTIDE SEQUENCE [LARGE SCALE GENOMIC DNA]</scope>
    <source>
        <strain evidence="1 2">F0235</strain>
    </source>
</reference>
<dbReference type="PANTHER" id="PTHR45982">
    <property type="entry name" value="REGULATOR OF CHROMOSOME CONDENSATION"/>
    <property type="match status" value="1"/>
</dbReference>
<dbReference type="InterPro" id="IPR009091">
    <property type="entry name" value="RCC1/BLIP-II"/>
</dbReference>
<dbReference type="AlphaFoldDB" id="L1MHG2"/>
<dbReference type="PRINTS" id="PR00633">
    <property type="entry name" value="RCCNDNSATION"/>
</dbReference>
<proteinExistence type="predicted"/>
<dbReference type="GO" id="GO:0005737">
    <property type="term" value="C:cytoplasm"/>
    <property type="evidence" value="ECO:0007669"/>
    <property type="project" value="TreeGrafter"/>
</dbReference>
<dbReference type="HOGENOM" id="CLU_005210_8_0_11"/>
<dbReference type="SUPFAM" id="SSF50985">
    <property type="entry name" value="RCC1/BLIP-II"/>
    <property type="match status" value="2"/>
</dbReference>
<dbReference type="Pfam" id="PF00415">
    <property type="entry name" value="RCC1"/>
    <property type="match status" value="1"/>
</dbReference>
<dbReference type="GO" id="GO:0005085">
    <property type="term" value="F:guanyl-nucleotide exchange factor activity"/>
    <property type="evidence" value="ECO:0007669"/>
    <property type="project" value="TreeGrafter"/>
</dbReference>
<organism evidence="1 2">
    <name type="scientific">Corynebacterium durum F0235</name>
    <dbReference type="NCBI Taxonomy" id="1035195"/>
    <lineage>
        <taxon>Bacteria</taxon>
        <taxon>Bacillati</taxon>
        <taxon>Actinomycetota</taxon>
        <taxon>Actinomycetes</taxon>
        <taxon>Mycobacteriales</taxon>
        <taxon>Corynebacteriaceae</taxon>
        <taxon>Corynebacterium</taxon>
    </lineage>
</organism>
<keyword evidence="2" id="KW-1185">Reference proteome</keyword>